<dbReference type="SMART" id="SM00858">
    <property type="entry name" value="SAF"/>
    <property type="match status" value="1"/>
</dbReference>
<dbReference type="EMBL" id="CP025682">
    <property type="protein sequence ID" value="AUN96453.1"/>
    <property type="molecule type" value="Genomic_DNA"/>
</dbReference>
<evidence type="ECO:0000256" key="4">
    <source>
        <dbReference type="RuleBase" id="RU362063"/>
    </source>
</evidence>
<evidence type="ECO:0000259" key="5">
    <source>
        <dbReference type="SMART" id="SM00858"/>
    </source>
</evidence>
<protein>
    <recommendedName>
        <fullName evidence="4">Flagella basal body P-ring formation protein FlgA</fullName>
    </recommendedName>
</protein>
<dbReference type="PANTHER" id="PTHR36307">
    <property type="entry name" value="FLAGELLA BASAL BODY P-RING FORMATION PROTEIN FLGA"/>
    <property type="match status" value="1"/>
</dbReference>
<keyword evidence="6" id="KW-0282">Flagellum</keyword>
<dbReference type="Pfam" id="PF13144">
    <property type="entry name" value="ChapFlgA"/>
    <property type="match status" value="1"/>
</dbReference>
<dbReference type="Gene3D" id="2.30.30.760">
    <property type="match status" value="1"/>
</dbReference>
<dbReference type="AlphaFoldDB" id="A0A2I6SB22"/>
<feature type="chain" id="PRO_5014208716" description="Flagella basal body P-ring formation protein FlgA" evidence="4">
    <location>
        <begin position="26"/>
        <end position="232"/>
    </location>
</feature>
<feature type="signal peptide" evidence="4">
    <location>
        <begin position="1"/>
        <end position="25"/>
    </location>
</feature>
<keyword evidence="6" id="KW-0969">Cilium</keyword>
<dbReference type="InterPro" id="IPR039246">
    <property type="entry name" value="Flagellar_FlgA"/>
</dbReference>
<keyword evidence="7" id="KW-1185">Reference proteome</keyword>
<keyword evidence="3 4" id="KW-0574">Periplasm</keyword>
<dbReference type="RefSeq" id="WP_102248490.1">
    <property type="nucleotide sequence ID" value="NZ_CP025682.1"/>
</dbReference>
<evidence type="ECO:0000256" key="2">
    <source>
        <dbReference type="ARBA" id="ARBA00022729"/>
    </source>
</evidence>
<dbReference type="KEGG" id="atw:C0099_11815"/>
<dbReference type="Proteomes" id="UP000242205">
    <property type="component" value="Chromosome"/>
</dbReference>
<dbReference type="NCBIfam" id="TIGR03170">
    <property type="entry name" value="flgA_cterm"/>
    <property type="match status" value="1"/>
</dbReference>
<dbReference type="InterPro" id="IPR041231">
    <property type="entry name" value="FlgA_N"/>
</dbReference>
<dbReference type="InterPro" id="IPR013974">
    <property type="entry name" value="SAF"/>
</dbReference>
<organism evidence="6 7">
    <name type="scientific">Pseudazoarcus pumilus</name>
    <dbReference type="NCBI Taxonomy" id="2067960"/>
    <lineage>
        <taxon>Bacteria</taxon>
        <taxon>Pseudomonadati</taxon>
        <taxon>Pseudomonadota</taxon>
        <taxon>Betaproteobacteria</taxon>
        <taxon>Rhodocyclales</taxon>
        <taxon>Zoogloeaceae</taxon>
        <taxon>Pseudazoarcus</taxon>
    </lineage>
</organism>
<proteinExistence type="inferred from homology"/>
<reference evidence="6 7" key="1">
    <citation type="submission" date="2018-01" db="EMBL/GenBank/DDBJ databases">
        <authorList>
            <person name="Fu G.-Y."/>
        </authorList>
    </citation>
    <scope>NUCLEOTIDE SEQUENCE [LARGE SCALE GENOMIC DNA]</scope>
    <source>
        <strain evidence="6 7">SY39</strain>
    </source>
</reference>
<sequence>MTPIADLFKHASALVLLASCAAAMAQQPAAPVESAARALLEREAAGLPGQIEVEVGDLDPANRLPQCAQLEAFLPSGVRAWGQINVGVRCTSPVVWTVYLPARVRVMTEYVVTRQALRRGQIVGPDDIHLERGDLTAQAANTITDPSRAIGVHAAQSVAAGQPLRADMLRLPPAVDRGQTVRVVGSGTGFAISGEGRALNRAGDGESVRVRLANGQIVTGVARAGGIVEMRF</sequence>
<evidence type="ECO:0000313" key="6">
    <source>
        <dbReference type="EMBL" id="AUN96453.1"/>
    </source>
</evidence>
<comment type="function">
    <text evidence="4">Involved in the assembly process of the P-ring formation. It may associate with FlgF on the rod constituting a structure essential for the P-ring assembly or may act as a modulator protein for the P-ring assembly.</text>
</comment>
<keyword evidence="2 4" id="KW-0732">Signal</keyword>
<feature type="domain" description="SAF" evidence="5">
    <location>
        <begin position="108"/>
        <end position="170"/>
    </location>
</feature>
<evidence type="ECO:0000256" key="1">
    <source>
        <dbReference type="ARBA" id="ARBA00004418"/>
    </source>
</evidence>
<dbReference type="Gene3D" id="3.90.1210.10">
    <property type="entry name" value="Antifreeze-like/N-acetylneuraminic acid synthase C-terminal domain"/>
    <property type="match status" value="1"/>
</dbReference>
<dbReference type="GO" id="GO:0044780">
    <property type="term" value="P:bacterial-type flagellum assembly"/>
    <property type="evidence" value="ECO:0007669"/>
    <property type="project" value="InterPro"/>
</dbReference>
<dbReference type="Pfam" id="PF17656">
    <property type="entry name" value="ChapFlgA_N"/>
    <property type="match status" value="1"/>
</dbReference>
<gene>
    <name evidence="6" type="ORF">C0099_11815</name>
</gene>
<keyword evidence="4" id="KW-1005">Bacterial flagellum biogenesis</keyword>
<comment type="similarity">
    <text evidence="4">Belongs to the FlgA family.</text>
</comment>
<dbReference type="OrthoDB" id="8561436at2"/>
<keyword evidence="6" id="KW-0966">Cell projection</keyword>
<accession>A0A2I6SB22</accession>
<dbReference type="GO" id="GO:0042597">
    <property type="term" value="C:periplasmic space"/>
    <property type="evidence" value="ECO:0007669"/>
    <property type="project" value="UniProtKB-SubCell"/>
</dbReference>
<name>A0A2I6SB22_9RHOO</name>
<comment type="subcellular location">
    <subcellularLocation>
        <location evidence="1 4">Periplasm</location>
    </subcellularLocation>
</comment>
<dbReference type="CDD" id="cd11614">
    <property type="entry name" value="SAF_CpaB_FlgA_like"/>
    <property type="match status" value="1"/>
</dbReference>
<dbReference type="PANTHER" id="PTHR36307:SF1">
    <property type="entry name" value="FLAGELLA BASAL BODY P-RING FORMATION PROTEIN FLGA"/>
    <property type="match status" value="1"/>
</dbReference>
<evidence type="ECO:0000313" key="7">
    <source>
        <dbReference type="Proteomes" id="UP000242205"/>
    </source>
</evidence>
<evidence type="ECO:0000256" key="3">
    <source>
        <dbReference type="ARBA" id="ARBA00022764"/>
    </source>
</evidence>
<dbReference type="InterPro" id="IPR017585">
    <property type="entry name" value="SAF_FlgA"/>
</dbReference>